<gene>
    <name evidence="1" type="ORF">L6452_30621</name>
</gene>
<reference evidence="1 2" key="2">
    <citation type="journal article" date="2022" name="Mol. Ecol. Resour.">
        <title>The genomes of chicory, endive, great burdock and yacon provide insights into Asteraceae paleo-polyploidization history and plant inulin production.</title>
        <authorList>
            <person name="Fan W."/>
            <person name="Wang S."/>
            <person name="Wang H."/>
            <person name="Wang A."/>
            <person name="Jiang F."/>
            <person name="Liu H."/>
            <person name="Zhao H."/>
            <person name="Xu D."/>
            <person name="Zhang Y."/>
        </authorList>
    </citation>
    <scope>NUCLEOTIDE SEQUENCE [LARGE SCALE GENOMIC DNA]</scope>
    <source>
        <strain evidence="2">cv. Niubang</strain>
    </source>
</reference>
<name>A0ACB8ZIS3_ARCLA</name>
<proteinExistence type="predicted"/>
<organism evidence="1 2">
    <name type="scientific">Arctium lappa</name>
    <name type="common">Greater burdock</name>
    <name type="synonym">Lappa major</name>
    <dbReference type="NCBI Taxonomy" id="4217"/>
    <lineage>
        <taxon>Eukaryota</taxon>
        <taxon>Viridiplantae</taxon>
        <taxon>Streptophyta</taxon>
        <taxon>Embryophyta</taxon>
        <taxon>Tracheophyta</taxon>
        <taxon>Spermatophyta</taxon>
        <taxon>Magnoliopsida</taxon>
        <taxon>eudicotyledons</taxon>
        <taxon>Gunneridae</taxon>
        <taxon>Pentapetalae</taxon>
        <taxon>asterids</taxon>
        <taxon>campanulids</taxon>
        <taxon>Asterales</taxon>
        <taxon>Asteraceae</taxon>
        <taxon>Carduoideae</taxon>
        <taxon>Cardueae</taxon>
        <taxon>Arctiinae</taxon>
        <taxon>Arctium</taxon>
    </lineage>
</organism>
<comment type="caution">
    <text evidence="1">The sequence shown here is derived from an EMBL/GenBank/DDBJ whole genome shotgun (WGS) entry which is preliminary data.</text>
</comment>
<dbReference type="EMBL" id="CM042056">
    <property type="protein sequence ID" value="KAI3697528.1"/>
    <property type="molecule type" value="Genomic_DNA"/>
</dbReference>
<sequence>MKIQLVISVSLYKAEQQTACQEAACDQYSSRRQPLVHAFFSHLAPSVSQHSPPFFQPFFILSLSLISPIPFWYCAIVNRVIL</sequence>
<keyword evidence="2" id="KW-1185">Reference proteome</keyword>
<evidence type="ECO:0000313" key="2">
    <source>
        <dbReference type="Proteomes" id="UP001055879"/>
    </source>
</evidence>
<protein>
    <submittedName>
        <fullName evidence="1">Uncharacterized protein</fullName>
    </submittedName>
</protein>
<reference evidence="2" key="1">
    <citation type="journal article" date="2022" name="Mol. Ecol. Resour.">
        <title>The genomes of chicory, endive, great burdock and yacon provide insights into Asteraceae palaeo-polyploidization history and plant inulin production.</title>
        <authorList>
            <person name="Fan W."/>
            <person name="Wang S."/>
            <person name="Wang H."/>
            <person name="Wang A."/>
            <person name="Jiang F."/>
            <person name="Liu H."/>
            <person name="Zhao H."/>
            <person name="Xu D."/>
            <person name="Zhang Y."/>
        </authorList>
    </citation>
    <scope>NUCLEOTIDE SEQUENCE [LARGE SCALE GENOMIC DNA]</scope>
    <source>
        <strain evidence="2">cv. Niubang</strain>
    </source>
</reference>
<evidence type="ECO:0000313" key="1">
    <source>
        <dbReference type="EMBL" id="KAI3697528.1"/>
    </source>
</evidence>
<accession>A0ACB8ZIS3</accession>
<dbReference type="Proteomes" id="UP001055879">
    <property type="component" value="Linkage Group LG10"/>
</dbReference>